<dbReference type="PANTHER" id="PTHR43267">
    <property type="entry name" value="TRNA THREONYLCARBAMOYLADENOSINE DEHYDRATASE"/>
    <property type="match status" value="1"/>
</dbReference>
<dbReference type="EMBL" id="CP038241">
    <property type="protein sequence ID" value="QIV96143.1"/>
    <property type="molecule type" value="Genomic_DNA"/>
</dbReference>
<dbReference type="RefSeq" id="WP_133941657.1">
    <property type="nucleotide sequence ID" value="NZ_CP038241.1"/>
</dbReference>
<reference evidence="2 3" key="1">
    <citation type="submission" date="2019-03" db="EMBL/GenBank/DDBJ databases">
        <title>Complete Genome Sequence of Allofrancisella inopinata Strain SYSU YG23 Isolated from Water-Cooling Systems in China.</title>
        <authorList>
            <person name="Ohrman C."/>
            <person name="Uneklint I."/>
            <person name="Sjodin A."/>
        </authorList>
    </citation>
    <scope>NUCLEOTIDE SEQUENCE [LARGE SCALE GENOMIC DNA]</scope>
    <source>
        <strain evidence="2 3">SYSU YG23</strain>
    </source>
</reference>
<organism evidence="2 3">
    <name type="scientific">Allofrancisella inopinata</name>
    <dbReference type="NCBI Taxonomy" id="1085647"/>
    <lineage>
        <taxon>Bacteria</taxon>
        <taxon>Pseudomonadati</taxon>
        <taxon>Pseudomonadota</taxon>
        <taxon>Gammaproteobacteria</taxon>
        <taxon>Thiotrichales</taxon>
        <taxon>Francisellaceae</taxon>
        <taxon>Allofrancisella</taxon>
    </lineage>
</organism>
<dbReference type="InterPro" id="IPR035985">
    <property type="entry name" value="Ubiquitin-activating_enz"/>
</dbReference>
<evidence type="ECO:0000313" key="3">
    <source>
        <dbReference type="Proteomes" id="UP000502004"/>
    </source>
</evidence>
<name>A0AAE6YI23_9GAMM</name>
<dbReference type="GO" id="GO:0061503">
    <property type="term" value="F:tRNA threonylcarbamoyladenosine dehydratase"/>
    <property type="evidence" value="ECO:0007669"/>
    <property type="project" value="TreeGrafter"/>
</dbReference>
<dbReference type="Gene3D" id="3.40.50.720">
    <property type="entry name" value="NAD(P)-binding Rossmann-like Domain"/>
    <property type="match status" value="1"/>
</dbReference>
<feature type="domain" description="THIF-type NAD/FAD binding fold" evidence="1">
    <location>
        <begin position="18"/>
        <end position="264"/>
    </location>
</feature>
<dbReference type="Pfam" id="PF00899">
    <property type="entry name" value="ThiF"/>
    <property type="match status" value="1"/>
</dbReference>
<dbReference type="SUPFAM" id="SSF69572">
    <property type="entry name" value="Activating enzymes of the ubiquitin-like proteins"/>
    <property type="match status" value="1"/>
</dbReference>
<protein>
    <submittedName>
        <fullName evidence="2">Molybdopterin biosynthesis protein MoeB</fullName>
    </submittedName>
</protein>
<accession>A0AAE6YI23</accession>
<dbReference type="PANTHER" id="PTHR43267:SF1">
    <property type="entry name" value="TRNA THREONYLCARBAMOYLADENOSINE DEHYDRATASE"/>
    <property type="match status" value="1"/>
</dbReference>
<dbReference type="InterPro" id="IPR045886">
    <property type="entry name" value="ThiF/MoeB/HesA"/>
</dbReference>
<dbReference type="KEGG" id="aii:E4K63_04585"/>
<evidence type="ECO:0000259" key="1">
    <source>
        <dbReference type="Pfam" id="PF00899"/>
    </source>
</evidence>
<dbReference type="GO" id="GO:0008641">
    <property type="term" value="F:ubiquitin-like modifier activating enzyme activity"/>
    <property type="evidence" value="ECO:0007669"/>
    <property type="project" value="InterPro"/>
</dbReference>
<keyword evidence="3" id="KW-1185">Reference proteome</keyword>
<sequence length="286" mass="31690">MLDLTPDEFYNEITKKNIGVYTKQEQTKLQNSKIIIFGLGGVGGMQAILCARSGIGHISGVDPDTFELSNINRQMIAMSSTMGKYKSQSTEQYLKDINPFLSTNFHNIKVTEENVDELIQGHDLVLEALDDMPSRIVVHRAAKKFKIPSISMSGSPPHRGFVSSFFPDGVSYEDALNIPTKGKPMSDPEVANFVYDIKKKRALYSVTKGAPQQWADDFCNGKAGWIITPIRASLIASFSCHEAIQILIGQKPLAAAPKGIYIDMDNLTKPVQVINPEDGFWEAYKI</sequence>
<gene>
    <name evidence="2" type="ORF">E4K63_04585</name>
</gene>
<evidence type="ECO:0000313" key="2">
    <source>
        <dbReference type="EMBL" id="QIV96143.1"/>
    </source>
</evidence>
<dbReference type="Proteomes" id="UP000502004">
    <property type="component" value="Chromosome"/>
</dbReference>
<dbReference type="AlphaFoldDB" id="A0AAE6YI23"/>
<dbReference type="GO" id="GO:0061504">
    <property type="term" value="P:cyclic threonylcarbamoyladenosine biosynthetic process"/>
    <property type="evidence" value="ECO:0007669"/>
    <property type="project" value="TreeGrafter"/>
</dbReference>
<dbReference type="InterPro" id="IPR000594">
    <property type="entry name" value="ThiF_NAD_FAD-bd"/>
</dbReference>
<proteinExistence type="predicted"/>